<feature type="binding site" evidence="6">
    <location>
        <position position="158"/>
    </location>
    <ligand>
        <name>Zn(2+)</name>
        <dbReference type="ChEBI" id="CHEBI:29105"/>
        <note>structural</note>
    </ligand>
</feature>
<dbReference type="RefSeq" id="WP_205498420.1">
    <property type="nucleotide sequence ID" value="NZ_CP148066.1"/>
</dbReference>
<dbReference type="HAMAP" id="MF_00235">
    <property type="entry name" value="Adenylate_kinase_Adk"/>
    <property type="match status" value="1"/>
</dbReference>
<keyword evidence="3 6" id="KW-0547">Nucleotide-binding</keyword>
<evidence type="ECO:0000256" key="4">
    <source>
        <dbReference type="ARBA" id="ARBA00022777"/>
    </source>
</evidence>
<dbReference type="PRINTS" id="PR00094">
    <property type="entry name" value="ADENYLTKNASE"/>
</dbReference>
<dbReference type="InterPro" id="IPR036193">
    <property type="entry name" value="ADK_active_lid_dom_sf"/>
</dbReference>
<evidence type="ECO:0000256" key="1">
    <source>
        <dbReference type="ARBA" id="ARBA00022679"/>
    </source>
</evidence>
<feature type="binding site" evidence="6">
    <location>
        <position position="165"/>
    </location>
    <ligand>
        <name>AMP</name>
        <dbReference type="ChEBI" id="CHEBI:456215"/>
    </ligand>
</feature>
<feature type="binding site" evidence="6">
    <location>
        <position position="100"/>
    </location>
    <ligand>
        <name>AMP</name>
        <dbReference type="ChEBI" id="CHEBI:456215"/>
    </ligand>
</feature>
<keyword evidence="1 6" id="KW-0808">Transferase</keyword>
<comment type="function">
    <text evidence="6">Catalyzes the reversible transfer of the terminal phosphate group between ATP and AMP. Plays an important role in cellular energy homeostasis and in adenine nucleotide metabolism.</text>
</comment>
<keyword evidence="5 6" id="KW-0067">ATP-binding</keyword>
<name>A0ABZ2RM59_9BACT</name>
<dbReference type="SUPFAM" id="SSF52540">
    <property type="entry name" value="P-loop containing nucleoside triphosphate hydrolases"/>
    <property type="match status" value="1"/>
</dbReference>
<keyword evidence="6" id="KW-0963">Cytoplasm</keyword>
<feature type="binding site" evidence="6">
    <location>
        <begin position="64"/>
        <end position="66"/>
    </location>
    <ligand>
        <name>AMP</name>
        <dbReference type="ChEBI" id="CHEBI:456215"/>
    </ligand>
</feature>
<feature type="binding site" evidence="6">
    <location>
        <position position="138"/>
    </location>
    <ligand>
        <name>Zn(2+)</name>
        <dbReference type="ChEBI" id="CHEBI:29105"/>
        <note>structural</note>
    </ligand>
</feature>
<dbReference type="GO" id="GO:0016301">
    <property type="term" value="F:kinase activity"/>
    <property type="evidence" value="ECO:0007669"/>
    <property type="project" value="UniProtKB-KW"/>
</dbReference>
<organism evidence="10 11">
    <name type="scientific">[Mycoplasma] gypis</name>
    <dbReference type="NCBI Taxonomy" id="92404"/>
    <lineage>
        <taxon>Bacteria</taxon>
        <taxon>Bacillati</taxon>
        <taxon>Mycoplasmatota</taxon>
        <taxon>Mycoplasmoidales</taxon>
        <taxon>Metamycoplasmataceae</taxon>
        <taxon>Metamycoplasma</taxon>
    </lineage>
</organism>
<feature type="binding site" evidence="6">
    <location>
        <begin position="17"/>
        <end position="22"/>
    </location>
    <ligand>
        <name>ATP</name>
        <dbReference type="ChEBI" id="CHEBI:30616"/>
    </ligand>
</feature>
<evidence type="ECO:0000256" key="2">
    <source>
        <dbReference type="ARBA" id="ARBA00022727"/>
    </source>
</evidence>
<feature type="binding site" evidence="6">
    <location>
        <position position="204"/>
    </location>
    <ligand>
        <name>ATP</name>
        <dbReference type="ChEBI" id="CHEBI:30616"/>
    </ligand>
</feature>
<evidence type="ECO:0000256" key="8">
    <source>
        <dbReference type="RuleBase" id="RU003331"/>
    </source>
</evidence>
<feature type="binding site" evidence="6">
    <location>
        <position position="135"/>
    </location>
    <ligand>
        <name>Zn(2+)</name>
        <dbReference type="ChEBI" id="CHEBI:29105"/>
        <note>structural</note>
    </ligand>
</feature>
<comment type="catalytic activity">
    <reaction evidence="6 8">
        <text>AMP + ATP = 2 ADP</text>
        <dbReference type="Rhea" id="RHEA:12973"/>
        <dbReference type="ChEBI" id="CHEBI:30616"/>
        <dbReference type="ChEBI" id="CHEBI:456215"/>
        <dbReference type="ChEBI" id="CHEBI:456216"/>
        <dbReference type="EC" id="2.7.4.3"/>
    </reaction>
</comment>
<comment type="pathway">
    <text evidence="6">Purine metabolism; AMP biosynthesis via salvage pathway; AMP from ADP: step 1/1.</text>
</comment>
<dbReference type="Pfam" id="PF05191">
    <property type="entry name" value="ADK_lid"/>
    <property type="match status" value="1"/>
</dbReference>
<keyword evidence="6" id="KW-0862">Zinc</keyword>
<comment type="subunit">
    <text evidence="6 8">Monomer.</text>
</comment>
<sequence length="221" mass="25406">MIEKYEKYNLIFLGAPGAGKGTVANELATKNHFFQFSTGAMFREEIAAKTPLGLQVADITSKGLYVSDDITNALVEKKLRFLKEQNQHFILDGYPRTIEQVKFLENLDFTKIDYVVLLEIDNEIIIRRLSQRRVCPKCSQTYHLQHLPSKDNIHCDNDGEVLIQRKDDQSDVILKRLAVYEQQTKPLIDFYKNKGNLLVVNANQEIQSVYNEVIDALRNAK</sequence>
<dbReference type="InterPro" id="IPR000850">
    <property type="entry name" value="Adenylat/UMP-CMP_kin"/>
</dbReference>
<dbReference type="PANTHER" id="PTHR23359">
    <property type="entry name" value="NUCLEOTIDE KINASE"/>
    <property type="match status" value="1"/>
</dbReference>
<dbReference type="InterPro" id="IPR007862">
    <property type="entry name" value="Adenylate_kinase_lid-dom"/>
</dbReference>
<dbReference type="Gene3D" id="3.40.50.300">
    <property type="entry name" value="P-loop containing nucleotide triphosphate hydrolases"/>
    <property type="match status" value="1"/>
</dbReference>
<accession>A0ABZ2RM59</accession>
<feature type="binding site" evidence="6">
    <location>
        <position position="43"/>
    </location>
    <ligand>
        <name>AMP</name>
        <dbReference type="ChEBI" id="CHEBI:456215"/>
    </ligand>
</feature>
<feature type="binding site" evidence="6">
    <location>
        <begin position="141"/>
        <end position="142"/>
    </location>
    <ligand>
        <name>ATP</name>
        <dbReference type="ChEBI" id="CHEBI:30616"/>
    </ligand>
</feature>
<keyword evidence="6" id="KW-0479">Metal-binding</keyword>
<dbReference type="PROSITE" id="PS00113">
    <property type="entry name" value="ADENYLATE_KINASE"/>
    <property type="match status" value="1"/>
</dbReference>
<evidence type="ECO:0000313" key="11">
    <source>
        <dbReference type="Proteomes" id="UP001460679"/>
    </source>
</evidence>
<comment type="domain">
    <text evidence="6">Consists of three domains, a large central CORE domain and two small peripheral domains, NMPbind and LID, which undergo movements during catalysis. The LID domain closes over the site of phosphoryl transfer upon ATP binding. Assembling and dissambling the active center during each catalytic cycle provides an effective means to prevent ATP hydrolysis. Some bacteria have evolved a zinc-coordinating structure that stabilizes the LID domain.</text>
</comment>
<reference evidence="10" key="1">
    <citation type="submission" date="2024-03" db="EMBL/GenBank/DDBJ databases">
        <title>Complete genome sequence of Mycoplasma gypis type strain B1/T1.</title>
        <authorList>
            <person name="Spergser J."/>
        </authorList>
    </citation>
    <scope>NUCLEOTIDE SEQUENCE [LARGE SCALE GENOMIC DNA]</scope>
    <source>
        <strain evidence="10">B1/T1</strain>
    </source>
</reference>
<feature type="binding site" evidence="6">
    <location>
        <position position="38"/>
    </location>
    <ligand>
        <name>AMP</name>
        <dbReference type="ChEBI" id="CHEBI:456215"/>
    </ligand>
</feature>
<dbReference type="EMBL" id="CP148066">
    <property type="protein sequence ID" value="WXL28125.1"/>
    <property type="molecule type" value="Genomic_DNA"/>
</dbReference>
<dbReference type="Pfam" id="PF00406">
    <property type="entry name" value="ADK"/>
    <property type="match status" value="1"/>
</dbReference>
<gene>
    <name evidence="6" type="primary">adk</name>
    <name evidence="10" type="ORF">WG616_02000</name>
</gene>
<dbReference type="SUPFAM" id="SSF57774">
    <property type="entry name" value="Microbial and mitochondrial ADK, insert 'zinc finger' domain"/>
    <property type="match status" value="1"/>
</dbReference>
<evidence type="ECO:0000256" key="6">
    <source>
        <dbReference type="HAMAP-Rule" id="MF_00235"/>
    </source>
</evidence>
<evidence type="ECO:0000256" key="3">
    <source>
        <dbReference type="ARBA" id="ARBA00022741"/>
    </source>
</evidence>
<evidence type="ECO:0000256" key="5">
    <source>
        <dbReference type="ARBA" id="ARBA00022840"/>
    </source>
</evidence>
<comment type="similarity">
    <text evidence="6 7">Belongs to the adenylate kinase family.</text>
</comment>
<feature type="binding site" evidence="6">
    <location>
        <position position="176"/>
    </location>
    <ligand>
        <name>AMP</name>
        <dbReference type="ChEBI" id="CHEBI:456215"/>
    </ligand>
</feature>
<feature type="binding site" evidence="6">
    <location>
        <begin position="93"/>
        <end position="96"/>
    </location>
    <ligand>
        <name>AMP</name>
        <dbReference type="ChEBI" id="CHEBI:456215"/>
    </ligand>
</feature>
<dbReference type="EC" id="2.7.4.3" evidence="6 8"/>
<proteinExistence type="inferred from homology"/>
<feature type="domain" description="Adenylate kinase active site lid" evidence="9">
    <location>
        <begin position="132"/>
        <end position="167"/>
    </location>
</feature>
<feature type="region of interest" description="NMP" evidence="6">
    <location>
        <begin position="37"/>
        <end position="66"/>
    </location>
</feature>
<comment type="subcellular location">
    <subcellularLocation>
        <location evidence="6 8">Cytoplasm</location>
    </subcellularLocation>
</comment>
<evidence type="ECO:0000256" key="7">
    <source>
        <dbReference type="RuleBase" id="RU003330"/>
    </source>
</evidence>
<evidence type="ECO:0000313" key="10">
    <source>
        <dbReference type="EMBL" id="WXL28125.1"/>
    </source>
</evidence>
<keyword evidence="11" id="KW-1185">Reference proteome</keyword>
<dbReference type="InterPro" id="IPR033690">
    <property type="entry name" value="Adenylat_kinase_CS"/>
</dbReference>
<keyword evidence="2 6" id="KW-0545">Nucleotide biosynthesis</keyword>
<feature type="region of interest" description="LID" evidence="6">
    <location>
        <begin position="131"/>
        <end position="168"/>
    </location>
</feature>
<dbReference type="InterPro" id="IPR027417">
    <property type="entry name" value="P-loop_NTPase"/>
</dbReference>
<feature type="binding site" evidence="6">
    <location>
        <position position="155"/>
    </location>
    <ligand>
        <name>Zn(2+)</name>
        <dbReference type="ChEBI" id="CHEBI:29105"/>
        <note>structural</note>
    </ligand>
</feature>
<keyword evidence="4 6" id="KW-0418">Kinase</keyword>
<evidence type="ECO:0000259" key="9">
    <source>
        <dbReference type="Pfam" id="PF05191"/>
    </source>
</evidence>
<dbReference type="NCBIfam" id="TIGR01351">
    <property type="entry name" value="adk"/>
    <property type="match status" value="1"/>
</dbReference>
<dbReference type="Proteomes" id="UP001460679">
    <property type="component" value="Chromosome"/>
</dbReference>
<feature type="binding site" evidence="6">
    <location>
        <position position="132"/>
    </location>
    <ligand>
        <name>ATP</name>
        <dbReference type="ChEBI" id="CHEBI:30616"/>
    </ligand>
</feature>
<protein>
    <recommendedName>
        <fullName evidence="6 8">Adenylate kinase</fullName>
        <shortName evidence="6">AK</shortName>
        <ecNumber evidence="6 8">2.7.4.3</ecNumber>
    </recommendedName>
    <alternativeName>
        <fullName evidence="6">ATP-AMP transphosphorylase</fullName>
    </alternativeName>
    <alternativeName>
        <fullName evidence="6">ATP:AMP phosphotransferase</fullName>
    </alternativeName>
    <alternativeName>
        <fullName evidence="6">Adenylate monophosphate kinase</fullName>
    </alternativeName>
</protein>
<dbReference type="CDD" id="cd01428">
    <property type="entry name" value="ADK"/>
    <property type="match status" value="1"/>
</dbReference>
<dbReference type="InterPro" id="IPR006259">
    <property type="entry name" value="Adenyl_kin_sub"/>
</dbReference>